<dbReference type="AlphaFoldDB" id="A0A9W6PBY9"/>
<dbReference type="RefSeq" id="WP_033252607.1">
    <property type="nucleotide sequence ID" value="NZ_BSRX01000001.1"/>
</dbReference>
<gene>
    <name evidence="1" type="ORF">Kpho01_01680</name>
</gene>
<dbReference type="EMBL" id="BSRX01000001">
    <property type="protein sequence ID" value="GLW52157.1"/>
    <property type="molecule type" value="Genomic_DNA"/>
</dbReference>
<dbReference type="InterPro" id="IPR017853">
    <property type="entry name" value="GH"/>
</dbReference>
<dbReference type="Proteomes" id="UP001165143">
    <property type="component" value="Unassembled WGS sequence"/>
</dbReference>
<dbReference type="Gene3D" id="3.20.20.80">
    <property type="entry name" value="Glycosidases"/>
    <property type="match status" value="1"/>
</dbReference>
<dbReference type="SUPFAM" id="SSF51445">
    <property type="entry name" value="(Trans)glycosidases"/>
    <property type="match status" value="1"/>
</dbReference>
<reference evidence="1" key="1">
    <citation type="submission" date="2023-02" db="EMBL/GenBank/DDBJ databases">
        <title>Kitasatospora phosalacinea NBRC 14362.</title>
        <authorList>
            <person name="Ichikawa N."/>
            <person name="Sato H."/>
            <person name="Tonouchi N."/>
        </authorList>
    </citation>
    <scope>NUCLEOTIDE SEQUENCE</scope>
    <source>
        <strain evidence="1">NBRC 14362</strain>
    </source>
</reference>
<evidence type="ECO:0000313" key="1">
    <source>
        <dbReference type="EMBL" id="GLW52157.1"/>
    </source>
</evidence>
<accession>A0A9W6PBY9</accession>
<sequence>MTPSGYDLGLYGQGLFDTDDDARNRRALQDLSGSGFTSLVLFTLHVHPSGDLYLGDNVIARDGVVVYRWKDTQDPSFPALVRGLRAGGFRTVLFSIGFGGPPAPEDWQHIQDLLDHGKAGVLVANFKAVAAWTGVDGFDFDCEEDVRVGTIATMTTELVKVAPGGVVTYCPYNRTQWWVDCLAEVRRARGTQLVRGLNLQVYGGADPVEWISALTAAKDRTGVADPAAFLSAGQSVSPPAELTEEFAEYGRAGLRAGFLWQYGRFELPARDYAKAVLAGLSERSHP</sequence>
<evidence type="ECO:0000313" key="2">
    <source>
        <dbReference type="Proteomes" id="UP001165143"/>
    </source>
</evidence>
<comment type="caution">
    <text evidence="1">The sequence shown here is derived from an EMBL/GenBank/DDBJ whole genome shotgun (WGS) entry which is preliminary data.</text>
</comment>
<organism evidence="1 2">
    <name type="scientific">Kitasatospora phosalacinea</name>
    <dbReference type="NCBI Taxonomy" id="2065"/>
    <lineage>
        <taxon>Bacteria</taxon>
        <taxon>Bacillati</taxon>
        <taxon>Actinomycetota</taxon>
        <taxon>Actinomycetes</taxon>
        <taxon>Kitasatosporales</taxon>
        <taxon>Streptomycetaceae</taxon>
        <taxon>Kitasatospora</taxon>
    </lineage>
</organism>
<protein>
    <submittedName>
        <fullName evidence="1">Uncharacterized protein</fullName>
    </submittedName>
</protein>
<proteinExistence type="predicted"/>
<dbReference type="OrthoDB" id="1089471at2"/>
<name>A0A9W6PBY9_9ACTN</name>